<organism evidence="2 4">
    <name type="scientific">Cercospora beticola</name>
    <name type="common">Sugarbeet leaf spot fungus</name>
    <dbReference type="NCBI Taxonomy" id="122368"/>
    <lineage>
        <taxon>Eukaryota</taxon>
        <taxon>Fungi</taxon>
        <taxon>Dikarya</taxon>
        <taxon>Ascomycota</taxon>
        <taxon>Pezizomycotina</taxon>
        <taxon>Dothideomycetes</taxon>
        <taxon>Dothideomycetidae</taxon>
        <taxon>Mycosphaerellales</taxon>
        <taxon>Mycosphaerellaceae</taxon>
        <taxon>Cercospora</taxon>
    </lineage>
</organism>
<dbReference type="Proteomes" id="UP000230605">
    <property type="component" value="Chromosome 2"/>
</dbReference>
<name>A0A2G5HZH1_CERBT</name>
<keyword evidence="5" id="KW-1185">Reference proteome</keyword>
<reference evidence="3 5" key="2">
    <citation type="submission" date="2023-09" db="EMBL/GenBank/DDBJ databases">
        <title>Complete-Gapless Cercospora beticola genome.</title>
        <authorList>
            <person name="Wyatt N.A."/>
            <person name="Spanner R.E."/>
            <person name="Bolton M.D."/>
        </authorList>
    </citation>
    <scope>NUCLEOTIDE SEQUENCE [LARGE SCALE GENOMIC DNA]</scope>
    <source>
        <strain evidence="3">Cb09-40</strain>
    </source>
</reference>
<accession>A0A2G5HZH1</accession>
<dbReference type="AlphaFoldDB" id="A0A2G5HZH1"/>
<proteinExistence type="predicted"/>
<feature type="compositionally biased region" description="Polar residues" evidence="1">
    <location>
        <begin position="102"/>
        <end position="113"/>
    </location>
</feature>
<evidence type="ECO:0000313" key="5">
    <source>
        <dbReference type="Proteomes" id="UP001302367"/>
    </source>
</evidence>
<reference evidence="2 4" key="1">
    <citation type="submission" date="2015-10" db="EMBL/GenBank/DDBJ databases">
        <title>The cercosporin biosynthetic gene cluster was horizontally transferred to several fungal lineages and shown to be expanded in Cercospora beticola based on microsynteny with recipient genomes.</title>
        <authorList>
            <person name="De Jonge R."/>
            <person name="Ebert M.K."/>
            <person name="Suttle J.C."/>
            <person name="Jurick Ii W.M."/>
            <person name="Secor G.A."/>
            <person name="Thomma B.P."/>
            <person name="Van De Peer Y."/>
            <person name="Bolton M.D."/>
        </authorList>
    </citation>
    <scope>NUCLEOTIDE SEQUENCE [LARGE SCALE GENOMIC DNA]</scope>
    <source>
        <strain evidence="2 4">09-40</strain>
    </source>
</reference>
<sequence length="302" mass="33470">MAISLSHALEQAKRRSTSNKAEQVAQPWTFAKQGSENIYAPTQASYNKAPHDAQAQDYWNQASAPLEPQKYCNEQAQYPQAPITPIEPDPLPPHSNPHSLSQTQSNAFQSSSSIPPLRLTQDALCDAQTGSILYTLTRESSPHIPSFLSSRPILQIRTSTAQPIAHVRFHHGIITSSIDLTIRGRPTTLTHSSGLIHDRWNFESTIPVTDNTIRNRQQKKTTYFWSQDKVSGGAKVEDKKKHGRVVARIVGDLLVFEGSRLGREEGWKEIMVSAVALVEAVRRYGRVVGTQDLGIVVGEFVG</sequence>
<feature type="region of interest" description="Disordered" evidence="1">
    <location>
        <begin position="1"/>
        <end position="52"/>
    </location>
</feature>
<feature type="region of interest" description="Disordered" evidence="1">
    <location>
        <begin position="81"/>
        <end position="113"/>
    </location>
</feature>
<evidence type="ECO:0000313" key="4">
    <source>
        <dbReference type="Proteomes" id="UP000230605"/>
    </source>
</evidence>
<evidence type="ECO:0000313" key="2">
    <source>
        <dbReference type="EMBL" id="PIA97910.1"/>
    </source>
</evidence>
<feature type="compositionally biased region" description="Pro residues" evidence="1">
    <location>
        <begin position="85"/>
        <end position="95"/>
    </location>
</feature>
<feature type="compositionally biased region" description="Polar residues" evidence="1">
    <location>
        <begin position="32"/>
        <end position="46"/>
    </location>
</feature>
<dbReference type="Proteomes" id="UP001302367">
    <property type="component" value="Chromosome 2"/>
</dbReference>
<gene>
    <name evidence="2" type="ORF">CB0940_05893</name>
    <name evidence="3" type="ORF">RHO25_003099</name>
</gene>
<dbReference type="EMBL" id="CP134185">
    <property type="protein sequence ID" value="WPA98487.1"/>
    <property type="molecule type" value="Genomic_DNA"/>
</dbReference>
<dbReference type="OrthoDB" id="3644557at2759"/>
<evidence type="ECO:0000313" key="3">
    <source>
        <dbReference type="EMBL" id="WPA98487.1"/>
    </source>
</evidence>
<dbReference type="EMBL" id="LKMD01000102">
    <property type="protein sequence ID" value="PIA97910.1"/>
    <property type="molecule type" value="Genomic_DNA"/>
</dbReference>
<evidence type="ECO:0000256" key="1">
    <source>
        <dbReference type="SAM" id="MobiDB-lite"/>
    </source>
</evidence>
<protein>
    <submittedName>
        <fullName evidence="2">Uncharacterized protein</fullName>
    </submittedName>
</protein>